<accession>A0A4C1UU00</accession>
<name>A0A4C1UU00_EUMVA</name>
<evidence type="ECO:0000313" key="2">
    <source>
        <dbReference type="Proteomes" id="UP000299102"/>
    </source>
</evidence>
<proteinExistence type="predicted"/>
<reference evidence="1 2" key="1">
    <citation type="journal article" date="2019" name="Commun. Biol.">
        <title>The bagworm genome reveals a unique fibroin gene that provides high tensile strength.</title>
        <authorList>
            <person name="Kono N."/>
            <person name="Nakamura H."/>
            <person name="Ohtoshi R."/>
            <person name="Tomita M."/>
            <person name="Numata K."/>
            <person name="Arakawa K."/>
        </authorList>
    </citation>
    <scope>NUCLEOTIDE SEQUENCE [LARGE SCALE GENOMIC DNA]</scope>
</reference>
<organism evidence="1 2">
    <name type="scientific">Eumeta variegata</name>
    <name type="common">Bagworm moth</name>
    <name type="synonym">Eumeta japonica</name>
    <dbReference type="NCBI Taxonomy" id="151549"/>
    <lineage>
        <taxon>Eukaryota</taxon>
        <taxon>Metazoa</taxon>
        <taxon>Ecdysozoa</taxon>
        <taxon>Arthropoda</taxon>
        <taxon>Hexapoda</taxon>
        <taxon>Insecta</taxon>
        <taxon>Pterygota</taxon>
        <taxon>Neoptera</taxon>
        <taxon>Endopterygota</taxon>
        <taxon>Lepidoptera</taxon>
        <taxon>Glossata</taxon>
        <taxon>Ditrysia</taxon>
        <taxon>Tineoidea</taxon>
        <taxon>Psychidae</taxon>
        <taxon>Oiketicinae</taxon>
        <taxon>Eumeta</taxon>
    </lineage>
</organism>
<sequence length="85" mass="8974">MVGILTNLKEKQKVEIARAPIKETVSFISERTNNSAFSESGDGLARSIVESATAGEERFSSGGHELDVPAGDVLGGLHYLVKVTG</sequence>
<keyword evidence="2" id="KW-1185">Reference proteome</keyword>
<dbReference type="AlphaFoldDB" id="A0A4C1UU00"/>
<comment type="caution">
    <text evidence="1">The sequence shown here is derived from an EMBL/GenBank/DDBJ whole genome shotgun (WGS) entry which is preliminary data.</text>
</comment>
<evidence type="ECO:0000313" key="1">
    <source>
        <dbReference type="EMBL" id="GBP29294.1"/>
    </source>
</evidence>
<protein>
    <submittedName>
        <fullName evidence="1">Uncharacterized protein</fullName>
    </submittedName>
</protein>
<dbReference type="Proteomes" id="UP000299102">
    <property type="component" value="Unassembled WGS sequence"/>
</dbReference>
<dbReference type="EMBL" id="BGZK01000218">
    <property type="protein sequence ID" value="GBP29294.1"/>
    <property type="molecule type" value="Genomic_DNA"/>
</dbReference>
<gene>
    <name evidence="1" type="ORF">EVAR_78990_1</name>
</gene>